<evidence type="ECO:0000313" key="3">
    <source>
        <dbReference type="Proteomes" id="UP000228496"/>
    </source>
</evidence>
<dbReference type="Pfam" id="PF01809">
    <property type="entry name" value="YidD"/>
    <property type="match status" value="1"/>
</dbReference>
<keyword evidence="1" id="KW-0472">Membrane</keyword>
<comment type="caution">
    <text evidence="2">The sequence shown here is derived from an EMBL/GenBank/DDBJ whole genome shotgun (WGS) entry which is preliminary data.</text>
</comment>
<dbReference type="SMART" id="SM01234">
    <property type="entry name" value="Haemolytic"/>
    <property type="match status" value="1"/>
</dbReference>
<evidence type="ECO:0000313" key="2">
    <source>
        <dbReference type="EMBL" id="PJE50397.1"/>
    </source>
</evidence>
<dbReference type="NCBIfam" id="TIGR00278">
    <property type="entry name" value="membrane protein insertion efficiency factor YidD"/>
    <property type="match status" value="1"/>
</dbReference>
<keyword evidence="1" id="KW-1003">Cell membrane</keyword>
<protein>
    <recommendedName>
        <fullName evidence="1">Putative membrane protein insertion efficiency factor</fullName>
    </recommendedName>
</protein>
<reference evidence="2 3" key="1">
    <citation type="submission" date="2017-09" db="EMBL/GenBank/DDBJ databases">
        <title>Depth-based differentiation of microbial function through sediment-hosted aquifers and enrichment of novel symbionts in the deep terrestrial subsurface.</title>
        <authorList>
            <person name="Probst A.J."/>
            <person name="Ladd B."/>
            <person name="Jarett J.K."/>
            <person name="Geller-Mcgrath D.E."/>
            <person name="Sieber C.M."/>
            <person name="Emerson J.B."/>
            <person name="Anantharaman K."/>
            <person name="Thomas B.C."/>
            <person name="Malmstrom R."/>
            <person name="Stieglmeier M."/>
            <person name="Klingl A."/>
            <person name="Woyke T."/>
            <person name="Ryan C.M."/>
            <person name="Banfield J.F."/>
        </authorList>
    </citation>
    <scope>NUCLEOTIDE SEQUENCE [LARGE SCALE GENOMIC DNA]</scope>
    <source>
        <strain evidence="2">CG10_big_fil_rev_8_21_14_0_10_36_16</strain>
    </source>
</reference>
<dbReference type="Proteomes" id="UP000228496">
    <property type="component" value="Unassembled WGS sequence"/>
</dbReference>
<dbReference type="HAMAP" id="MF_00386">
    <property type="entry name" value="UPF0161_YidD"/>
    <property type="match status" value="1"/>
</dbReference>
<organism evidence="2 3">
    <name type="scientific">Candidatus Yanofskybacteria bacterium CG10_big_fil_rev_8_21_14_0_10_36_16</name>
    <dbReference type="NCBI Taxonomy" id="1975096"/>
    <lineage>
        <taxon>Bacteria</taxon>
        <taxon>Candidatus Yanofskyibacteriota</taxon>
    </lineage>
</organism>
<gene>
    <name evidence="2" type="primary">yidD</name>
    <name evidence="2" type="ORF">COV29_04485</name>
</gene>
<comment type="subcellular location">
    <subcellularLocation>
        <location evidence="1">Cell membrane</location>
        <topology evidence="1">Peripheral membrane protein</topology>
        <orientation evidence="1">Cytoplasmic side</orientation>
    </subcellularLocation>
</comment>
<dbReference type="EMBL" id="PCXQ01000007">
    <property type="protein sequence ID" value="PJE50397.1"/>
    <property type="molecule type" value="Genomic_DNA"/>
</dbReference>
<dbReference type="InterPro" id="IPR002696">
    <property type="entry name" value="Membr_insert_effic_factor_YidD"/>
</dbReference>
<comment type="function">
    <text evidence="1">Could be involved in insertion of integral membrane proteins into the membrane.</text>
</comment>
<name>A0A2J0Q6G7_9BACT</name>
<dbReference type="PANTHER" id="PTHR33383">
    <property type="entry name" value="MEMBRANE PROTEIN INSERTION EFFICIENCY FACTOR-RELATED"/>
    <property type="match status" value="1"/>
</dbReference>
<sequence length="73" mass="8414">MKKILFKFIDFYKAMFSPFIHTLYPLNGCKFYPTCSEYSHDVIEKHGVIKGVGKSVWRILRCNPLSQGGIDQA</sequence>
<proteinExistence type="inferred from homology"/>
<evidence type="ECO:0000256" key="1">
    <source>
        <dbReference type="HAMAP-Rule" id="MF_00386"/>
    </source>
</evidence>
<dbReference type="AlphaFoldDB" id="A0A2J0Q6G7"/>
<dbReference type="PANTHER" id="PTHR33383:SF1">
    <property type="entry name" value="MEMBRANE PROTEIN INSERTION EFFICIENCY FACTOR-RELATED"/>
    <property type="match status" value="1"/>
</dbReference>
<dbReference type="GO" id="GO:0005886">
    <property type="term" value="C:plasma membrane"/>
    <property type="evidence" value="ECO:0007669"/>
    <property type="project" value="UniProtKB-SubCell"/>
</dbReference>
<comment type="similarity">
    <text evidence="1">Belongs to the UPF0161 family.</text>
</comment>
<accession>A0A2J0Q6G7</accession>